<dbReference type="OMA" id="RYYQTPK"/>
<dbReference type="OrthoDB" id="1920326at2759"/>
<feature type="transmembrane region" description="Helical" evidence="4">
    <location>
        <begin position="12"/>
        <end position="32"/>
    </location>
</feature>
<dbReference type="GO" id="GO:0003676">
    <property type="term" value="F:nucleic acid binding"/>
    <property type="evidence" value="ECO:0007669"/>
    <property type="project" value="InterPro"/>
</dbReference>
<protein>
    <recommendedName>
        <fullName evidence="5">3'-5' exonuclease domain-containing protein</fullName>
    </recommendedName>
</protein>
<dbReference type="InterPro" id="IPR002562">
    <property type="entry name" value="3'-5'_exonuclease_dom"/>
</dbReference>
<evidence type="ECO:0000256" key="4">
    <source>
        <dbReference type="SAM" id="Phobius"/>
    </source>
</evidence>
<dbReference type="GO" id="GO:0005634">
    <property type="term" value="C:nucleus"/>
    <property type="evidence" value="ECO:0007669"/>
    <property type="project" value="TreeGrafter"/>
</dbReference>
<dbReference type="EnsemblMetazoa" id="XM_021046043.2">
    <property type="protein sequence ID" value="XP_020901702.1"/>
    <property type="gene ID" value="LOC110240258"/>
</dbReference>
<evidence type="ECO:0000313" key="6">
    <source>
        <dbReference type="EnsemblMetazoa" id="XP_020901702.1"/>
    </source>
</evidence>
<feature type="domain" description="3'-5' exonuclease" evidence="5">
    <location>
        <begin position="59"/>
        <end position="254"/>
    </location>
</feature>
<dbReference type="GO" id="GO:0008408">
    <property type="term" value="F:3'-5' exonuclease activity"/>
    <property type="evidence" value="ECO:0007669"/>
    <property type="project" value="InterPro"/>
</dbReference>
<keyword evidence="2" id="KW-0378">Hydrolase</keyword>
<dbReference type="InterPro" id="IPR012337">
    <property type="entry name" value="RNaseH-like_sf"/>
</dbReference>
<dbReference type="KEGG" id="epa:110240258"/>
<dbReference type="RefSeq" id="XP_020901702.1">
    <property type="nucleotide sequence ID" value="XM_021046043.2"/>
</dbReference>
<sequence>MVFNESRLSLSSLVVAILVCFMTVMTVAILQVSRWLTLRLLKQIQKVFRRDEVVKLAKVFVLSNPSECEQALRAYKEKYQSYPFSMNFLGLDCEWVNDKGIVTHPVALLQIATPLNDCFLIRLCKFEGILPRILKEILEDRNILKFGVGIQDDAKKLNGMYGINVSGFVDLRHVVLRCQSHKDNIVENKQGDGSTKMGLAAISKRYLGVEMEKSWRVRCSNWEAEHLSEKQIEYAAHDAIVAIHLFLTFVKNKSNKRSFSNFLENYSPNIAESDNTFHHNETDSGLEYEMPDTQFTISLNKYETDSSKGHIINAKDLLSDQLFFQRATSLCKGIIDLPFKSKLLKAPSNSIKKETASKTNSIKKPFKRGTTLRKSPLYTKCQLIAPDGAMLCAFDQKKAQWYLDKGIGELVCEDPFTVKLKFEPSARPDDGDSYYLTFKQNVCVVCGGEENYSRKNIVPHEYRKYFPDCMKDHHSHDVVLMCPECHRLSSIYDEQLRQRLASEYEAPVGNKEFSKFIQDPEKMKVKSAAKALLNSPDKIPTKRKEELSQILHDYYEGQHLTSELLKEASNMEVQKENRNFKCHGEVVIQKVKEQKRLLEFEKMWRVHFMDTMCPKYLPDFWSVNHRLDRMKVALDKIDLQ</sequence>
<keyword evidence="4" id="KW-0812">Transmembrane</keyword>
<dbReference type="Proteomes" id="UP000887567">
    <property type="component" value="Unplaced"/>
</dbReference>
<dbReference type="Pfam" id="PF01612">
    <property type="entry name" value="DNA_pol_A_exo1"/>
    <property type="match status" value="1"/>
</dbReference>
<reference evidence="6" key="1">
    <citation type="submission" date="2022-11" db="UniProtKB">
        <authorList>
            <consortium name="EnsemblMetazoa"/>
        </authorList>
    </citation>
    <scope>IDENTIFICATION</scope>
</reference>
<evidence type="ECO:0000256" key="1">
    <source>
        <dbReference type="ARBA" id="ARBA00022722"/>
    </source>
</evidence>
<name>A0A913XAT5_EXADI</name>
<keyword evidence="3" id="KW-0269">Exonuclease</keyword>
<dbReference type="PANTHER" id="PTHR13620">
    <property type="entry name" value="3-5 EXONUCLEASE"/>
    <property type="match status" value="1"/>
</dbReference>
<dbReference type="GeneID" id="110240258"/>
<evidence type="ECO:0000259" key="5">
    <source>
        <dbReference type="SMART" id="SM00474"/>
    </source>
</evidence>
<evidence type="ECO:0000313" key="7">
    <source>
        <dbReference type="Proteomes" id="UP000887567"/>
    </source>
</evidence>
<dbReference type="AlphaFoldDB" id="A0A913XAT5"/>
<dbReference type="GO" id="GO:0005737">
    <property type="term" value="C:cytoplasm"/>
    <property type="evidence" value="ECO:0007669"/>
    <property type="project" value="TreeGrafter"/>
</dbReference>
<organism evidence="6 7">
    <name type="scientific">Exaiptasia diaphana</name>
    <name type="common">Tropical sea anemone</name>
    <name type="synonym">Aiptasia pulchella</name>
    <dbReference type="NCBI Taxonomy" id="2652724"/>
    <lineage>
        <taxon>Eukaryota</taxon>
        <taxon>Metazoa</taxon>
        <taxon>Cnidaria</taxon>
        <taxon>Anthozoa</taxon>
        <taxon>Hexacorallia</taxon>
        <taxon>Actiniaria</taxon>
        <taxon>Aiptasiidae</taxon>
        <taxon>Exaiptasia</taxon>
    </lineage>
</organism>
<keyword evidence="4" id="KW-1133">Transmembrane helix</keyword>
<proteinExistence type="predicted"/>
<dbReference type="GO" id="GO:0006139">
    <property type="term" value="P:nucleobase-containing compound metabolic process"/>
    <property type="evidence" value="ECO:0007669"/>
    <property type="project" value="InterPro"/>
</dbReference>
<evidence type="ECO:0000256" key="2">
    <source>
        <dbReference type="ARBA" id="ARBA00022801"/>
    </source>
</evidence>
<dbReference type="SUPFAM" id="SSF53098">
    <property type="entry name" value="Ribonuclease H-like"/>
    <property type="match status" value="1"/>
</dbReference>
<keyword evidence="7" id="KW-1185">Reference proteome</keyword>
<dbReference type="CDD" id="cd06141">
    <property type="entry name" value="WRN_exo"/>
    <property type="match status" value="1"/>
</dbReference>
<evidence type="ECO:0000256" key="3">
    <source>
        <dbReference type="ARBA" id="ARBA00022839"/>
    </source>
</evidence>
<keyword evidence="1" id="KW-0540">Nuclease</keyword>
<dbReference type="Gene3D" id="3.30.420.10">
    <property type="entry name" value="Ribonuclease H-like superfamily/Ribonuclease H"/>
    <property type="match status" value="1"/>
</dbReference>
<dbReference type="InterPro" id="IPR051132">
    <property type="entry name" value="3-5_Exonuclease_domain"/>
</dbReference>
<dbReference type="PANTHER" id="PTHR13620:SF104">
    <property type="entry name" value="EXONUCLEASE 3'-5' DOMAIN-CONTAINING PROTEIN 2"/>
    <property type="match status" value="1"/>
</dbReference>
<keyword evidence="4" id="KW-0472">Membrane</keyword>
<dbReference type="SMART" id="SM00474">
    <property type="entry name" value="35EXOc"/>
    <property type="match status" value="1"/>
</dbReference>
<accession>A0A913XAT5</accession>
<dbReference type="InterPro" id="IPR036397">
    <property type="entry name" value="RNaseH_sf"/>
</dbReference>